<dbReference type="GO" id="GO:0006152">
    <property type="term" value="P:purine nucleoside catabolic process"/>
    <property type="evidence" value="ECO:0007669"/>
    <property type="project" value="TreeGrafter"/>
</dbReference>
<evidence type="ECO:0000256" key="1">
    <source>
        <dbReference type="ARBA" id="ARBA00010456"/>
    </source>
</evidence>
<comment type="similarity">
    <text evidence="1 5">Belongs to the PNP/UDP phosphorylase family.</text>
</comment>
<dbReference type="InterPro" id="IPR035994">
    <property type="entry name" value="Nucleoside_phosphorylase_sf"/>
</dbReference>
<dbReference type="RefSeq" id="WP_034734146.1">
    <property type="nucleotide sequence ID" value="NZ_JPIN01000014.1"/>
</dbReference>
<comment type="function">
    <text evidence="5">Catalyzes the reversible phosphorolytic breakdown of the N-glycosidic bond in the beta-(deoxy)ribonucleoside molecules, with the formation of the corresponding free purine bases and pentose-1-phosphate.</text>
</comment>
<evidence type="ECO:0000256" key="4">
    <source>
        <dbReference type="ARBA" id="ARBA00048447"/>
    </source>
</evidence>
<evidence type="ECO:0000313" key="7">
    <source>
        <dbReference type="EMBL" id="KFZ27881.1"/>
    </source>
</evidence>
<feature type="active site" description="Proton donor" evidence="5">
    <location>
        <position position="205"/>
    </location>
</feature>
<accession>A0A094J5Q6</accession>
<comment type="catalytic activity">
    <reaction evidence="4">
        <text>uridine + phosphate = alpha-D-ribose 1-phosphate + uracil</text>
        <dbReference type="Rhea" id="RHEA:24388"/>
        <dbReference type="ChEBI" id="CHEBI:16704"/>
        <dbReference type="ChEBI" id="CHEBI:17568"/>
        <dbReference type="ChEBI" id="CHEBI:43474"/>
        <dbReference type="ChEBI" id="CHEBI:57720"/>
        <dbReference type="EC" id="2.4.2.3"/>
    </reaction>
</comment>
<evidence type="ECO:0000256" key="3">
    <source>
        <dbReference type="ARBA" id="ARBA00022679"/>
    </source>
</evidence>
<protein>
    <recommendedName>
        <fullName evidence="5">Purine nucleoside phosphorylase DeoD-type</fullName>
        <shortName evidence="5">PNP</shortName>
        <ecNumber evidence="5">2.4.2.1</ecNumber>
    </recommendedName>
</protein>
<reference evidence="7 8" key="1">
    <citation type="submission" date="2014-06" db="EMBL/GenBank/DDBJ databases">
        <title>Draft genome sequence of Idiomarina sp. MCCC 1A10513.</title>
        <authorList>
            <person name="Du J."/>
            <person name="Lai Q."/>
            <person name="Shao Z."/>
        </authorList>
    </citation>
    <scope>NUCLEOTIDE SEQUENCE [LARGE SCALE GENOMIC DNA]</scope>
    <source>
        <strain evidence="7 8">MCCC 1A10513</strain>
    </source>
</reference>
<dbReference type="PANTHER" id="PTHR43691:SF11">
    <property type="entry name" value="FI09636P-RELATED"/>
    <property type="match status" value="1"/>
</dbReference>
<dbReference type="EMBL" id="JPIN01000014">
    <property type="protein sequence ID" value="KFZ27881.1"/>
    <property type="molecule type" value="Genomic_DNA"/>
</dbReference>
<evidence type="ECO:0000256" key="5">
    <source>
        <dbReference type="HAMAP-Rule" id="MF_01627"/>
    </source>
</evidence>
<dbReference type="AlphaFoldDB" id="A0A094J5Q6"/>
<dbReference type="GO" id="GO:0004731">
    <property type="term" value="F:purine-nucleoside phosphorylase activity"/>
    <property type="evidence" value="ECO:0007669"/>
    <property type="project" value="UniProtKB-UniRule"/>
</dbReference>
<sequence length="237" mass="25584">MSTPHINAKLGDFTETCLFPGDPLRAKFIAEQYLEGAECVTNVRNMLGYTGNYKGQRISVMGSGMGMPSCAIYATELLQHYQVKRLVRVGSCGVFDERLDLNDVIIAHAAATDSSFNRQQFAGLDFPAVADPRLLQQFLNYADKSGSSVALGLIFSTDNFYGGDTALWPLFRKFGVLGFDMEAAALYSVAAQFNAQALTVLSVSDNLLSGTKLSAADRQSGFATMIEFALNALTPSA</sequence>
<name>A0A094J5Q6_9GAMM</name>
<dbReference type="Pfam" id="PF01048">
    <property type="entry name" value="PNP_UDP_1"/>
    <property type="match status" value="1"/>
</dbReference>
<dbReference type="PROSITE" id="PS01232">
    <property type="entry name" value="PNP_UDP_1"/>
    <property type="match status" value="1"/>
</dbReference>
<comment type="caution">
    <text evidence="7">The sequence shown here is derived from an EMBL/GenBank/DDBJ whole genome shotgun (WGS) entry which is preliminary data.</text>
</comment>
<feature type="binding site" description="in other chain" evidence="5">
    <location>
        <begin position="180"/>
        <end position="182"/>
    </location>
    <ligand>
        <name>a purine D-ribonucleoside</name>
        <dbReference type="ChEBI" id="CHEBI:142355"/>
        <note>ligand shared between dimeric partners</note>
    </ligand>
</feature>
<dbReference type="InterPro" id="IPR018016">
    <property type="entry name" value="Nucleoside_phosphorylase_CS"/>
</dbReference>
<dbReference type="STRING" id="1517416.IDAT_12415"/>
<dbReference type="PANTHER" id="PTHR43691">
    <property type="entry name" value="URIDINE PHOSPHORYLASE"/>
    <property type="match status" value="1"/>
</dbReference>
<evidence type="ECO:0000259" key="6">
    <source>
        <dbReference type="Pfam" id="PF01048"/>
    </source>
</evidence>
<feature type="binding site" evidence="5">
    <location>
        <position position="44"/>
    </location>
    <ligand>
        <name>phosphate</name>
        <dbReference type="ChEBI" id="CHEBI:43474"/>
        <note>ligand shared between dimeric partners</note>
    </ligand>
</feature>
<dbReference type="CDD" id="cd09006">
    <property type="entry name" value="PNP_EcPNPI-like"/>
    <property type="match status" value="1"/>
</dbReference>
<dbReference type="Proteomes" id="UP000053718">
    <property type="component" value="Unassembled WGS sequence"/>
</dbReference>
<feature type="binding site" description="in other chain" evidence="5">
    <location>
        <begin position="88"/>
        <end position="91"/>
    </location>
    <ligand>
        <name>phosphate</name>
        <dbReference type="ChEBI" id="CHEBI:43474"/>
        <note>ligand shared between dimeric partners</note>
    </ligand>
</feature>
<feature type="site" description="Important for catalytic activity" evidence="5">
    <location>
        <position position="218"/>
    </location>
</feature>
<dbReference type="InterPro" id="IPR004402">
    <property type="entry name" value="DeoD-type"/>
</dbReference>
<dbReference type="HAMAP" id="MF_01627">
    <property type="entry name" value="Pur_nucleosid_phosp"/>
    <property type="match status" value="1"/>
</dbReference>
<comment type="catalytic activity">
    <reaction evidence="5">
        <text>a purine D-ribonucleoside + phosphate = a purine nucleobase + alpha-D-ribose 1-phosphate</text>
        <dbReference type="Rhea" id="RHEA:19805"/>
        <dbReference type="ChEBI" id="CHEBI:26386"/>
        <dbReference type="ChEBI" id="CHEBI:43474"/>
        <dbReference type="ChEBI" id="CHEBI:57720"/>
        <dbReference type="ChEBI" id="CHEBI:142355"/>
        <dbReference type="EC" id="2.4.2.1"/>
    </reaction>
</comment>
<gene>
    <name evidence="5 7" type="primary">deoD</name>
    <name evidence="7" type="ORF">IDAT_12415</name>
</gene>
<evidence type="ECO:0000256" key="2">
    <source>
        <dbReference type="ARBA" id="ARBA00022676"/>
    </source>
</evidence>
<dbReference type="GO" id="GO:0005829">
    <property type="term" value="C:cytosol"/>
    <property type="evidence" value="ECO:0007669"/>
    <property type="project" value="TreeGrafter"/>
</dbReference>
<feature type="binding site" description="in other chain" evidence="5">
    <location>
        <position position="21"/>
    </location>
    <ligand>
        <name>phosphate</name>
        <dbReference type="ChEBI" id="CHEBI:43474"/>
        <note>ligand shared between dimeric partners</note>
    </ligand>
</feature>
<dbReference type="OrthoDB" id="9782889at2"/>
<proteinExistence type="inferred from homology"/>
<comment type="catalytic activity">
    <reaction evidence="5">
        <text>a purine 2'-deoxy-D-ribonucleoside + phosphate = a purine nucleobase + 2-deoxy-alpha-D-ribose 1-phosphate</text>
        <dbReference type="Rhea" id="RHEA:36431"/>
        <dbReference type="ChEBI" id="CHEBI:26386"/>
        <dbReference type="ChEBI" id="CHEBI:43474"/>
        <dbReference type="ChEBI" id="CHEBI:57259"/>
        <dbReference type="ChEBI" id="CHEBI:142361"/>
        <dbReference type="EC" id="2.4.2.1"/>
    </reaction>
</comment>
<dbReference type="InterPro" id="IPR000845">
    <property type="entry name" value="Nucleoside_phosphorylase_d"/>
</dbReference>
<keyword evidence="8" id="KW-1185">Reference proteome</keyword>
<comment type="subunit">
    <text evidence="5">Homohexamer; trimer of homodimers.</text>
</comment>
<dbReference type="EC" id="2.4.2.1" evidence="5"/>
<dbReference type="Gene3D" id="3.40.50.1580">
    <property type="entry name" value="Nucleoside phosphorylase domain"/>
    <property type="match status" value="1"/>
</dbReference>
<organism evidence="7 8">
    <name type="scientific">Pseudidiomarina atlantica</name>
    <dbReference type="NCBI Taxonomy" id="1517416"/>
    <lineage>
        <taxon>Bacteria</taxon>
        <taxon>Pseudomonadati</taxon>
        <taxon>Pseudomonadota</taxon>
        <taxon>Gammaproteobacteria</taxon>
        <taxon>Alteromonadales</taxon>
        <taxon>Idiomarinaceae</taxon>
        <taxon>Pseudidiomarina</taxon>
    </lineage>
</organism>
<dbReference type="NCBIfam" id="NF004489">
    <property type="entry name" value="PRK05819.1"/>
    <property type="match status" value="1"/>
</dbReference>
<feature type="domain" description="Nucleoside phosphorylase" evidence="6">
    <location>
        <begin position="17"/>
        <end position="212"/>
    </location>
</feature>
<feature type="binding site" evidence="5">
    <location>
        <position position="5"/>
    </location>
    <ligand>
        <name>a purine D-ribonucleoside</name>
        <dbReference type="ChEBI" id="CHEBI:142355"/>
        <note>ligand shared between dimeric partners</note>
    </ligand>
</feature>
<dbReference type="eggNOG" id="COG0813">
    <property type="taxonomic scope" value="Bacteria"/>
</dbReference>
<feature type="binding site" description="in other chain" evidence="5">
    <location>
        <begin position="204"/>
        <end position="205"/>
    </location>
    <ligand>
        <name>a purine D-ribonucleoside</name>
        <dbReference type="ChEBI" id="CHEBI:142355"/>
        <note>ligand shared between dimeric partners</note>
    </ligand>
</feature>
<keyword evidence="3 5" id="KW-0808">Transferase</keyword>
<dbReference type="NCBIfam" id="TIGR00107">
    <property type="entry name" value="deoD"/>
    <property type="match status" value="1"/>
</dbReference>
<feature type="binding site" description="in other chain" evidence="5">
    <location>
        <position position="25"/>
    </location>
    <ligand>
        <name>phosphate</name>
        <dbReference type="ChEBI" id="CHEBI:43474"/>
        <note>ligand shared between dimeric partners</note>
    </ligand>
</feature>
<dbReference type="SUPFAM" id="SSF53167">
    <property type="entry name" value="Purine and uridine phosphorylases"/>
    <property type="match status" value="1"/>
</dbReference>
<dbReference type="GO" id="GO:0004850">
    <property type="term" value="F:uridine phosphorylase activity"/>
    <property type="evidence" value="ECO:0007669"/>
    <property type="project" value="UniProtKB-EC"/>
</dbReference>
<evidence type="ECO:0000313" key="8">
    <source>
        <dbReference type="Proteomes" id="UP000053718"/>
    </source>
</evidence>
<keyword evidence="2 5" id="KW-0328">Glycosyltransferase</keyword>